<feature type="compositionally biased region" description="Polar residues" evidence="1">
    <location>
        <begin position="1"/>
        <end position="11"/>
    </location>
</feature>
<comment type="caution">
    <text evidence="2">The sequence shown here is derived from an EMBL/GenBank/DDBJ whole genome shotgun (WGS) entry which is preliminary data.</text>
</comment>
<accession>A0A2U3ELD5</accession>
<name>A0A2U3ELD5_PURLI</name>
<dbReference type="EMBL" id="LCWV01000002">
    <property type="protein sequence ID" value="PWI75321.1"/>
    <property type="molecule type" value="Genomic_DNA"/>
</dbReference>
<feature type="region of interest" description="Disordered" evidence="1">
    <location>
        <begin position="82"/>
        <end position="107"/>
    </location>
</feature>
<organism evidence="2 3">
    <name type="scientific">Purpureocillium lilacinum</name>
    <name type="common">Paecilomyces lilacinus</name>
    <dbReference type="NCBI Taxonomy" id="33203"/>
    <lineage>
        <taxon>Eukaryota</taxon>
        <taxon>Fungi</taxon>
        <taxon>Dikarya</taxon>
        <taxon>Ascomycota</taxon>
        <taxon>Pezizomycotina</taxon>
        <taxon>Sordariomycetes</taxon>
        <taxon>Hypocreomycetidae</taxon>
        <taxon>Hypocreales</taxon>
        <taxon>Ophiocordycipitaceae</taxon>
        <taxon>Purpureocillium</taxon>
    </lineage>
</organism>
<dbReference type="Proteomes" id="UP000245956">
    <property type="component" value="Unassembled WGS sequence"/>
</dbReference>
<dbReference type="AlphaFoldDB" id="A0A2U3ELD5"/>
<proteinExistence type="predicted"/>
<protein>
    <submittedName>
        <fullName evidence="2">Uncharacterized protein</fullName>
    </submittedName>
</protein>
<feature type="region of interest" description="Disordered" evidence="1">
    <location>
        <begin position="1"/>
        <end position="49"/>
    </location>
</feature>
<sequence>MTPRGHTSANNNPPPVLAKSIAAGDPGRSVGSVDVAGDMPRSAHVSRPQAAKVARWSTFAATNQQGPMWPGGLCEVRPFATTLALPPPSSPASPEREPKGEGVDWDIGYRIPDAEAEAKKKGGRAAPHHALGRLTGPVSCFSGSSLLIRRFGAARFACPRDGGPCREA</sequence>
<evidence type="ECO:0000256" key="1">
    <source>
        <dbReference type="SAM" id="MobiDB-lite"/>
    </source>
</evidence>
<evidence type="ECO:0000313" key="2">
    <source>
        <dbReference type="EMBL" id="PWI75321.1"/>
    </source>
</evidence>
<evidence type="ECO:0000313" key="3">
    <source>
        <dbReference type="Proteomes" id="UP000245956"/>
    </source>
</evidence>
<reference evidence="2 3" key="1">
    <citation type="journal article" date="2016" name="Front. Microbiol.">
        <title>Genome and transcriptome sequences reveal the specific parasitism of the nematophagous Purpureocillium lilacinum 36-1.</title>
        <authorList>
            <person name="Xie J."/>
            <person name="Li S."/>
            <person name="Mo C."/>
            <person name="Xiao X."/>
            <person name="Peng D."/>
            <person name="Wang G."/>
            <person name="Xiao Y."/>
        </authorList>
    </citation>
    <scope>NUCLEOTIDE SEQUENCE [LARGE SCALE GENOMIC DNA]</scope>
    <source>
        <strain evidence="2 3">36-1</strain>
    </source>
</reference>
<gene>
    <name evidence="2" type="ORF">PCL_05979</name>
</gene>